<dbReference type="Gene3D" id="2.60.40.790">
    <property type="match status" value="1"/>
</dbReference>
<sequence>MFEMIPFRKSNLSRGDDFFTPFFKNFFDDDFFTEMTNINGSFKVDLKETDENYLVEADLPGIKKDAIDIDYSSNNLIISAKRNDSLEETKENYVRRERHYGEFKRSFYVDNVDENSIDASFKDGVLRIVLPKKVKGEPKNRKIDIH</sequence>
<evidence type="ECO:0000313" key="5">
    <source>
        <dbReference type="Proteomes" id="UP000286268"/>
    </source>
</evidence>
<dbReference type="OrthoDB" id="9811615at2"/>
<evidence type="ECO:0000256" key="2">
    <source>
        <dbReference type="RuleBase" id="RU003616"/>
    </source>
</evidence>
<name>A0A3R5QZW0_9CLOT</name>
<dbReference type="NCBIfam" id="NF042420">
    <property type="entry name" value="Hsp18_Clos"/>
    <property type="match status" value="1"/>
</dbReference>
<dbReference type="Proteomes" id="UP000286268">
    <property type="component" value="Chromosome"/>
</dbReference>
<organism evidence="4 5">
    <name type="scientific">Clostridium manihotivorum</name>
    <dbReference type="NCBI Taxonomy" id="2320868"/>
    <lineage>
        <taxon>Bacteria</taxon>
        <taxon>Bacillati</taxon>
        <taxon>Bacillota</taxon>
        <taxon>Clostridia</taxon>
        <taxon>Eubacteriales</taxon>
        <taxon>Clostridiaceae</taxon>
        <taxon>Clostridium</taxon>
    </lineage>
</organism>
<dbReference type="InterPro" id="IPR002068">
    <property type="entry name" value="A-crystallin/Hsp20_dom"/>
</dbReference>
<comment type="similarity">
    <text evidence="1 2">Belongs to the small heat shock protein (HSP20) family.</text>
</comment>
<dbReference type="InterPro" id="IPR053570">
    <property type="entry name" value="sHSP/HSP20"/>
</dbReference>
<dbReference type="SUPFAM" id="SSF49764">
    <property type="entry name" value="HSP20-like chaperones"/>
    <property type="match status" value="1"/>
</dbReference>
<evidence type="ECO:0000256" key="1">
    <source>
        <dbReference type="PROSITE-ProRule" id="PRU00285"/>
    </source>
</evidence>
<dbReference type="RefSeq" id="WP_128214105.1">
    <property type="nucleotide sequence ID" value="NZ_CP025746.1"/>
</dbReference>
<reference evidence="4 5" key="1">
    <citation type="submission" date="2018-01" db="EMBL/GenBank/DDBJ databases">
        <title>Genome Sequencing and Assembly of Anaerobacter polyendosporus strain CT4.</title>
        <authorList>
            <person name="Tachaapaikoon C."/>
            <person name="Sutheeworapong S."/>
            <person name="Jenjaroenpun P."/>
            <person name="Wongsurawat T."/>
            <person name="Nookeaw I."/>
            <person name="Cheawchanlertfa P."/>
            <person name="Kosugi A."/>
            <person name="Cheevadhanarak S."/>
            <person name="Ratanakhanokchai K."/>
        </authorList>
    </citation>
    <scope>NUCLEOTIDE SEQUENCE [LARGE SCALE GENOMIC DNA]</scope>
    <source>
        <strain evidence="4 5">CT4</strain>
    </source>
</reference>
<evidence type="ECO:0000259" key="3">
    <source>
        <dbReference type="PROSITE" id="PS01031"/>
    </source>
</evidence>
<dbReference type="KEGG" id="cmah:C1I91_17965"/>
<dbReference type="InterPro" id="IPR008978">
    <property type="entry name" value="HSP20-like_chaperone"/>
</dbReference>
<dbReference type="AlphaFoldDB" id="A0A3R5QZW0"/>
<dbReference type="InterPro" id="IPR031107">
    <property type="entry name" value="Small_HSP"/>
</dbReference>
<dbReference type="EMBL" id="CP025746">
    <property type="protein sequence ID" value="QAA33382.1"/>
    <property type="molecule type" value="Genomic_DNA"/>
</dbReference>
<protein>
    <submittedName>
        <fullName evidence="4">Heat-shock protein</fullName>
    </submittedName>
</protein>
<dbReference type="CDD" id="cd06471">
    <property type="entry name" value="ACD_LpsHSP_like"/>
    <property type="match status" value="1"/>
</dbReference>
<feature type="domain" description="SHSP" evidence="3">
    <location>
        <begin position="35"/>
        <end position="146"/>
    </location>
</feature>
<evidence type="ECO:0000313" key="4">
    <source>
        <dbReference type="EMBL" id="QAA33382.1"/>
    </source>
</evidence>
<proteinExistence type="inferred from homology"/>
<dbReference type="Pfam" id="PF00011">
    <property type="entry name" value="HSP20"/>
    <property type="match status" value="1"/>
</dbReference>
<dbReference type="PANTHER" id="PTHR11527">
    <property type="entry name" value="HEAT-SHOCK PROTEIN 20 FAMILY MEMBER"/>
    <property type="match status" value="1"/>
</dbReference>
<dbReference type="PROSITE" id="PS01031">
    <property type="entry name" value="SHSP"/>
    <property type="match status" value="1"/>
</dbReference>
<accession>A0A3R5QZW0</accession>
<gene>
    <name evidence="4" type="ORF">C1I91_17965</name>
</gene>
<keyword evidence="5" id="KW-1185">Reference proteome</keyword>